<protein>
    <submittedName>
        <fullName evidence="1">Uncharacterized protein</fullName>
    </submittedName>
</protein>
<proteinExistence type="predicted"/>
<dbReference type="Proteomes" id="UP001157502">
    <property type="component" value="Chromosome 17"/>
</dbReference>
<dbReference type="EMBL" id="CM055744">
    <property type="protein sequence ID" value="KAJ7998771.1"/>
    <property type="molecule type" value="Genomic_DNA"/>
</dbReference>
<evidence type="ECO:0000313" key="2">
    <source>
        <dbReference type="Proteomes" id="UP001157502"/>
    </source>
</evidence>
<organism evidence="1 2">
    <name type="scientific">Dallia pectoralis</name>
    <name type="common">Alaska blackfish</name>
    <dbReference type="NCBI Taxonomy" id="75939"/>
    <lineage>
        <taxon>Eukaryota</taxon>
        <taxon>Metazoa</taxon>
        <taxon>Chordata</taxon>
        <taxon>Craniata</taxon>
        <taxon>Vertebrata</taxon>
        <taxon>Euteleostomi</taxon>
        <taxon>Actinopterygii</taxon>
        <taxon>Neopterygii</taxon>
        <taxon>Teleostei</taxon>
        <taxon>Protacanthopterygii</taxon>
        <taxon>Esociformes</taxon>
        <taxon>Umbridae</taxon>
        <taxon>Dallia</taxon>
    </lineage>
</organism>
<sequence length="81" mass="9205">MLAPKGSTEPQNGSCKLDPAATNKLGLATGQVRADEIESHKKAKQEPVSLRSRRSGKLDRHTRTHKENEWRRLKEMLWSNL</sequence>
<comment type="caution">
    <text evidence="1">The sequence shown here is derived from an EMBL/GenBank/DDBJ whole genome shotgun (WGS) entry which is preliminary data.</text>
</comment>
<gene>
    <name evidence="1" type="ORF">DPEC_G00208340</name>
</gene>
<keyword evidence="2" id="KW-1185">Reference proteome</keyword>
<accession>A0ACC2G594</accession>
<name>A0ACC2G594_DALPE</name>
<reference evidence="1" key="1">
    <citation type="submission" date="2021-05" db="EMBL/GenBank/DDBJ databases">
        <authorList>
            <person name="Pan Q."/>
            <person name="Jouanno E."/>
            <person name="Zahm M."/>
            <person name="Klopp C."/>
            <person name="Cabau C."/>
            <person name="Louis A."/>
            <person name="Berthelot C."/>
            <person name="Parey E."/>
            <person name="Roest Crollius H."/>
            <person name="Montfort J."/>
            <person name="Robinson-Rechavi M."/>
            <person name="Bouchez O."/>
            <person name="Lampietro C."/>
            <person name="Lopez Roques C."/>
            <person name="Donnadieu C."/>
            <person name="Postlethwait J."/>
            <person name="Bobe J."/>
            <person name="Dillon D."/>
            <person name="Chandos A."/>
            <person name="von Hippel F."/>
            <person name="Guiguen Y."/>
        </authorList>
    </citation>
    <scope>NUCLEOTIDE SEQUENCE</scope>
    <source>
        <strain evidence="1">YG-Jan2019</strain>
    </source>
</reference>
<evidence type="ECO:0000313" key="1">
    <source>
        <dbReference type="EMBL" id="KAJ7998771.1"/>
    </source>
</evidence>